<dbReference type="EMBL" id="BPQR01000008">
    <property type="protein sequence ID" value="GJE05183.1"/>
    <property type="molecule type" value="Genomic_DNA"/>
</dbReference>
<evidence type="ECO:0000256" key="5">
    <source>
        <dbReference type="ARBA" id="ARBA00023136"/>
    </source>
</evidence>
<comment type="subcellular location">
    <subcellularLocation>
        <location evidence="1">Membrane</location>
        <topology evidence="1">Multi-pass membrane protein</topology>
    </subcellularLocation>
</comment>
<dbReference type="InterPro" id="IPR038330">
    <property type="entry name" value="TspO/MBR-related_sf"/>
</dbReference>
<evidence type="ECO:0000256" key="6">
    <source>
        <dbReference type="SAM" id="Phobius"/>
    </source>
</evidence>
<keyword evidence="3 6" id="KW-0812">Transmembrane</keyword>
<name>A0ABQ4STM9_9HYPH</name>
<keyword evidence="8" id="KW-1185">Reference proteome</keyword>
<dbReference type="InterPro" id="IPR004307">
    <property type="entry name" value="TspO_MBR"/>
</dbReference>
<proteinExistence type="inferred from homology"/>
<feature type="transmembrane region" description="Helical" evidence="6">
    <location>
        <begin position="116"/>
        <end position="136"/>
    </location>
</feature>
<reference evidence="7" key="2">
    <citation type="submission" date="2021-08" db="EMBL/GenBank/DDBJ databases">
        <authorList>
            <person name="Tani A."/>
            <person name="Ola A."/>
            <person name="Ogura Y."/>
            <person name="Katsura K."/>
            <person name="Hayashi T."/>
        </authorList>
    </citation>
    <scope>NUCLEOTIDE SEQUENCE</scope>
    <source>
        <strain evidence="7">LMG 23639</strain>
    </source>
</reference>
<dbReference type="PANTHER" id="PTHR10057">
    <property type="entry name" value="PERIPHERAL-TYPE BENZODIAZEPINE RECEPTOR"/>
    <property type="match status" value="1"/>
</dbReference>
<feature type="transmembrane region" description="Helical" evidence="6">
    <location>
        <begin position="92"/>
        <end position="110"/>
    </location>
</feature>
<dbReference type="Gene3D" id="1.20.1260.100">
    <property type="entry name" value="TspO/MBR protein"/>
    <property type="match status" value="1"/>
</dbReference>
<protein>
    <submittedName>
        <fullName evidence="7">Tryptophan-rich protein TspO</fullName>
    </submittedName>
</protein>
<comment type="caution">
    <text evidence="7">The sequence shown here is derived from an EMBL/GenBank/DDBJ whole genome shotgun (WGS) entry which is preliminary data.</text>
</comment>
<organism evidence="7 8">
    <name type="scientific">Methylobacterium jeotgali</name>
    <dbReference type="NCBI Taxonomy" id="381630"/>
    <lineage>
        <taxon>Bacteria</taxon>
        <taxon>Pseudomonadati</taxon>
        <taxon>Pseudomonadota</taxon>
        <taxon>Alphaproteobacteria</taxon>
        <taxon>Hyphomicrobiales</taxon>
        <taxon>Methylobacteriaceae</taxon>
        <taxon>Methylobacterium</taxon>
    </lineage>
</organism>
<dbReference type="RefSeq" id="WP_238273905.1">
    <property type="nucleotide sequence ID" value="NZ_BPQR01000008.1"/>
</dbReference>
<keyword evidence="4 6" id="KW-1133">Transmembrane helix</keyword>
<dbReference type="CDD" id="cd15904">
    <property type="entry name" value="TSPO_MBR"/>
    <property type="match status" value="1"/>
</dbReference>
<evidence type="ECO:0000313" key="7">
    <source>
        <dbReference type="EMBL" id="GJE05183.1"/>
    </source>
</evidence>
<evidence type="ECO:0000256" key="1">
    <source>
        <dbReference type="ARBA" id="ARBA00004141"/>
    </source>
</evidence>
<evidence type="ECO:0000256" key="3">
    <source>
        <dbReference type="ARBA" id="ARBA00022692"/>
    </source>
</evidence>
<keyword evidence="5 6" id="KW-0472">Membrane</keyword>
<accession>A0ABQ4STM9</accession>
<evidence type="ECO:0000256" key="2">
    <source>
        <dbReference type="ARBA" id="ARBA00007524"/>
    </source>
</evidence>
<feature type="transmembrane region" description="Helical" evidence="6">
    <location>
        <begin position="59"/>
        <end position="80"/>
    </location>
</feature>
<dbReference type="PIRSF" id="PIRSF005859">
    <property type="entry name" value="PBR"/>
    <property type="match status" value="1"/>
</dbReference>
<dbReference type="Proteomes" id="UP001055102">
    <property type="component" value="Unassembled WGS sequence"/>
</dbReference>
<sequence length="173" mass="18884">MQATQTDPARVPALRPLPRLLVAVLPVAATSFLGSMATRPEIPTWYASLNKPWFNPPDWVFPVAWTVLYAMIAVSLWRLLGARPATGSARRGWWLALAAFAAQLALNAAWTPVFFTAHAVGAALVVVAALLVMVLWTIRLAVPFDRPAAWLLAPYAAWVSFATLLNATILRLN</sequence>
<comment type="similarity">
    <text evidence="2">Belongs to the TspO/BZRP family.</text>
</comment>
<gene>
    <name evidence="7" type="primary">crtK-2_2</name>
    <name evidence="7" type="ORF">AOPFMNJM_0480</name>
</gene>
<feature type="transmembrane region" description="Helical" evidence="6">
    <location>
        <begin position="20"/>
        <end position="39"/>
    </location>
</feature>
<evidence type="ECO:0000313" key="8">
    <source>
        <dbReference type="Proteomes" id="UP001055102"/>
    </source>
</evidence>
<dbReference type="Pfam" id="PF03073">
    <property type="entry name" value="TspO_MBR"/>
    <property type="match status" value="1"/>
</dbReference>
<evidence type="ECO:0000256" key="4">
    <source>
        <dbReference type="ARBA" id="ARBA00022989"/>
    </source>
</evidence>
<dbReference type="PANTHER" id="PTHR10057:SF0">
    <property type="entry name" value="TRANSLOCATOR PROTEIN"/>
    <property type="match status" value="1"/>
</dbReference>
<feature type="transmembrane region" description="Helical" evidence="6">
    <location>
        <begin position="148"/>
        <end position="170"/>
    </location>
</feature>
<reference evidence="7" key="1">
    <citation type="journal article" date="2021" name="Front. Microbiol.">
        <title>Comprehensive Comparative Genomics and Phenotyping of Methylobacterium Species.</title>
        <authorList>
            <person name="Alessa O."/>
            <person name="Ogura Y."/>
            <person name="Fujitani Y."/>
            <person name="Takami H."/>
            <person name="Hayashi T."/>
            <person name="Sahin N."/>
            <person name="Tani A."/>
        </authorList>
    </citation>
    <scope>NUCLEOTIDE SEQUENCE</scope>
    <source>
        <strain evidence="7">LMG 23639</strain>
    </source>
</reference>